<protein>
    <submittedName>
        <fullName evidence="3">Uncharacterized protein</fullName>
    </submittedName>
</protein>
<reference evidence="3 4" key="1">
    <citation type="journal article" date="2023" name="Nucleic Acids Res.">
        <title>The hologenome of Daphnia magna reveals possible DNA methylation and microbiome-mediated evolution of the host genome.</title>
        <authorList>
            <person name="Chaturvedi A."/>
            <person name="Li X."/>
            <person name="Dhandapani V."/>
            <person name="Marshall H."/>
            <person name="Kissane S."/>
            <person name="Cuenca-Cambronero M."/>
            <person name="Asole G."/>
            <person name="Calvet F."/>
            <person name="Ruiz-Romero M."/>
            <person name="Marangio P."/>
            <person name="Guigo R."/>
            <person name="Rago D."/>
            <person name="Mirbahai L."/>
            <person name="Eastwood N."/>
            <person name="Colbourne J.K."/>
            <person name="Zhou J."/>
            <person name="Mallon E."/>
            <person name="Orsini L."/>
        </authorList>
    </citation>
    <scope>NUCLEOTIDE SEQUENCE [LARGE SCALE GENOMIC DNA]</scope>
    <source>
        <strain evidence="3">LRV0_1</strain>
    </source>
</reference>
<feature type="signal peptide" evidence="2">
    <location>
        <begin position="1"/>
        <end position="21"/>
    </location>
</feature>
<comment type="caution">
    <text evidence="3">The sequence shown here is derived from an EMBL/GenBank/DDBJ whole genome shotgun (WGS) entry which is preliminary data.</text>
</comment>
<feature type="transmembrane region" description="Helical" evidence="1">
    <location>
        <begin position="76"/>
        <end position="99"/>
    </location>
</feature>
<gene>
    <name evidence="3" type="ORF">OUZ56_020918</name>
</gene>
<accession>A0ABQ9ZFV8</accession>
<keyword evidence="1" id="KW-0812">Transmembrane</keyword>
<dbReference type="EMBL" id="JAOYFB010000003">
    <property type="protein sequence ID" value="KAK4011806.1"/>
    <property type="molecule type" value="Genomic_DNA"/>
</dbReference>
<feature type="chain" id="PRO_5047010133" evidence="2">
    <location>
        <begin position="22"/>
        <end position="106"/>
    </location>
</feature>
<keyword evidence="1" id="KW-1133">Transmembrane helix</keyword>
<dbReference type="PROSITE" id="PS51257">
    <property type="entry name" value="PROKAR_LIPOPROTEIN"/>
    <property type="match status" value="1"/>
</dbReference>
<organism evidence="3 4">
    <name type="scientific">Daphnia magna</name>
    <dbReference type="NCBI Taxonomy" id="35525"/>
    <lineage>
        <taxon>Eukaryota</taxon>
        <taxon>Metazoa</taxon>
        <taxon>Ecdysozoa</taxon>
        <taxon>Arthropoda</taxon>
        <taxon>Crustacea</taxon>
        <taxon>Branchiopoda</taxon>
        <taxon>Diplostraca</taxon>
        <taxon>Cladocera</taxon>
        <taxon>Anomopoda</taxon>
        <taxon>Daphniidae</taxon>
        <taxon>Daphnia</taxon>
    </lineage>
</organism>
<name>A0ABQ9ZFV8_9CRUS</name>
<proteinExistence type="predicted"/>
<evidence type="ECO:0000313" key="4">
    <source>
        <dbReference type="Proteomes" id="UP001234178"/>
    </source>
</evidence>
<evidence type="ECO:0000256" key="2">
    <source>
        <dbReference type="SAM" id="SignalP"/>
    </source>
</evidence>
<evidence type="ECO:0000313" key="3">
    <source>
        <dbReference type="EMBL" id="KAK4011806.1"/>
    </source>
</evidence>
<keyword evidence="1" id="KW-0472">Membrane</keyword>
<sequence>MANRTAFSCLCFLFLCGCAGSALNISETLFHREVDNGTQGHTIGFALNSTGWSIITGNISAGSTDLLMPEWVYLSAGAYLLFISAIGLFMNIVVVIIILNDPQGIC</sequence>
<evidence type="ECO:0000256" key="1">
    <source>
        <dbReference type="SAM" id="Phobius"/>
    </source>
</evidence>
<dbReference type="Proteomes" id="UP001234178">
    <property type="component" value="Unassembled WGS sequence"/>
</dbReference>
<keyword evidence="4" id="KW-1185">Reference proteome</keyword>
<keyword evidence="2" id="KW-0732">Signal</keyword>